<dbReference type="Pfam" id="PF08267">
    <property type="entry name" value="Meth_synt_1"/>
    <property type="match status" value="1"/>
</dbReference>
<feature type="binding site" evidence="10">
    <location>
        <position position="666"/>
    </location>
    <ligand>
        <name>Zn(2+)</name>
        <dbReference type="ChEBI" id="CHEBI:29105"/>
        <note>catalytic</note>
    </ligand>
</feature>
<evidence type="ECO:0000259" key="11">
    <source>
        <dbReference type="Pfam" id="PF01717"/>
    </source>
</evidence>
<feature type="binding site" evidence="10">
    <location>
        <begin position="432"/>
        <end position="434"/>
    </location>
    <ligand>
        <name>L-methionine</name>
        <dbReference type="ChEBI" id="CHEBI:57844"/>
    </ligand>
</feature>
<dbReference type="NCBIfam" id="TIGR01371">
    <property type="entry name" value="met_syn_B12ind"/>
    <property type="match status" value="1"/>
</dbReference>
<evidence type="ECO:0000256" key="10">
    <source>
        <dbReference type="HAMAP-Rule" id="MF_00172"/>
    </source>
</evidence>
<comment type="cofactor">
    <cofactor evidence="10">
        <name>Zn(2+)</name>
        <dbReference type="ChEBI" id="CHEBI:29105"/>
    </cofactor>
    <text evidence="10">Binds 1 zinc ion per subunit.</text>
</comment>
<dbReference type="SUPFAM" id="SSF51726">
    <property type="entry name" value="UROD/MetE-like"/>
    <property type="match status" value="2"/>
</dbReference>
<comment type="pathway">
    <text evidence="2 10">Amino-acid biosynthesis; L-methionine biosynthesis via de novo pathway; L-methionine from L-homocysteine (MetE route): step 1/1.</text>
</comment>
<feature type="binding site" evidence="10">
    <location>
        <begin position="15"/>
        <end position="18"/>
    </location>
    <ligand>
        <name>5-methyltetrahydropteroyltri-L-glutamate</name>
        <dbReference type="ChEBI" id="CHEBI:58207"/>
    </ligand>
</feature>
<evidence type="ECO:0000256" key="7">
    <source>
        <dbReference type="ARBA" id="ARBA00022723"/>
    </source>
</evidence>
<feature type="binding site" evidence="10">
    <location>
        <position position="113"/>
    </location>
    <ligand>
        <name>5-methyltetrahydropteroyltri-L-glutamate</name>
        <dbReference type="ChEBI" id="CHEBI:58207"/>
    </ligand>
</feature>
<dbReference type="HAMAP" id="MF_00172">
    <property type="entry name" value="Meth_synth"/>
    <property type="match status" value="1"/>
</dbReference>
<feature type="binding site" evidence="10">
    <location>
        <position position="562"/>
    </location>
    <ligand>
        <name>5-methyltetrahydropteroyltri-L-glutamate</name>
        <dbReference type="ChEBI" id="CHEBI:58207"/>
    </ligand>
</feature>
<feature type="binding site" evidence="10">
    <location>
        <position position="642"/>
    </location>
    <ligand>
        <name>Zn(2+)</name>
        <dbReference type="ChEBI" id="CHEBI:29105"/>
        <note>catalytic</note>
    </ligand>
</feature>
<evidence type="ECO:0000256" key="2">
    <source>
        <dbReference type="ARBA" id="ARBA00004681"/>
    </source>
</evidence>
<feature type="binding site" evidence="10">
    <location>
        <position position="644"/>
    </location>
    <ligand>
        <name>Zn(2+)</name>
        <dbReference type="ChEBI" id="CHEBI:29105"/>
        <note>catalytic</note>
    </ligand>
</feature>
<dbReference type="Gene3D" id="3.20.20.210">
    <property type="match status" value="2"/>
</dbReference>
<dbReference type="InterPro" id="IPR038071">
    <property type="entry name" value="UROD/MetE-like_sf"/>
</dbReference>
<gene>
    <name evidence="10 13" type="primary">metE</name>
    <name evidence="13" type="ORF">SYK_30980</name>
</gene>
<dbReference type="NCBIfam" id="NF003556">
    <property type="entry name" value="PRK05222.1"/>
    <property type="match status" value="1"/>
</dbReference>
<keyword evidence="9 10" id="KW-0486">Methionine biosynthesis</keyword>
<keyword evidence="8 10" id="KW-0862">Zinc</keyword>
<keyword evidence="14" id="KW-1185">Reference proteome</keyword>
<protein>
    <recommendedName>
        <fullName evidence="10">5-methyltetrahydropteroyltriglutamate--homocysteine methyltransferase</fullName>
        <ecNumber evidence="10">2.1.1.14</ecNumber>
    </recommendedName>
    <alternativeName>
        <fullName evidence="10">Cobalamin-independent methionine synthase</fullName>
    </alternativeName>
    <alternativeName>
        <fullName evidence="10">Methionine synthase, vitamin-B12 independent isozyme</fullName>
    </alternativeName>
</protein>
<dbReference type="CDD" id="cd03311">
    <property type="entry name" value="CIMS_C_terminal_like"/>
    <property type="match status" value="1"/>
</dbReference>
<dbReference type="EC" id="2.1.1.14" evidence="10"/>
<reference evidence="13 14" key="1">
    <citation type="submission" date="2022-08" db="EMBL/GenBank/DDBJ databases">
        <title>Genome Sequence of the sulphate-reducing bacterium, Pseudodesulfovibrio sp. SYK.</title>
        <authorList>
            <person name="Kondo R."/>
            <person name="Kataoka T."/>
        </authorList>
    </citation>
    <scope>NUCLEOTIDE SEQUENCE [LARGE SCALE GENOMIC DNA]</scope>
    <source>
        <strain evidence="13 14">SYK</strain>
    </source>
</reference>
<keyword evidence="4 10" id="KW-0489">Methyltransferase</keyword>
<dbReference type="PIRSF" id="PIRSF000382">
    <property type="entry name" value="MeTrfase_B12_ind"/>
    <property type="match status" value="1"/>
</dbReference>
<evidence type="ECO:0000256" key="3">
    <source>
        <dbReference type="ARBA" id="ARBA00009553"/>
    </source>
</evidence>
<evidence type="ECO:0000256" key="6">
    <source>
        <dbReference type="ARBA" id="ARBA00022679"/>
    </source>
</evidence>
<evidence type="ECO:0000256" key="8">
    <source>
        <dbReference type="ARBA" id="ARBA00022833"/>
    </source>
</evidence>
<feature type="binding site" evidence="10">
    <location>
        <begin position="516"/>
        <end position="517"/>
    </location>
    <ligand>
        <name>5-methyltetrahydropteroyltri-L-glutamate</name>
        <dbReference type="ChEBI" id="CHEBI:58207"/>
    </ligand>
</feature>
<feature type="domain" description="Cobalamin-independent methionine synthase MetE C-terminal/archaeal" evidence="11">
    <location>
        <begin position="427"/>
        <end position="748"/>
    </location>
</feature>
<keyword evidence="10" id="KW-0677">Repeat</keyword>
<dbReference type="PANTHER" id="PTHR30519">
    <property type="entry name" value="5-METHYLTETRAHYDROPTEROYLTRIGLUTAMATE--HOMOCYSTEINE METHYLTRANSFERASE"/>
    <property type="match status" value="1"/>
</dbReference>
<feature type="binding site" evidence="10">
    <location>
        <position position="606"/>
    </location>
    <ligand>
        <name>5-methyltetrahydropteroyltri-L-glutamate</name>
        <dbReference type="ChEBI" id="CHEBI:58207"/>
    </ligand>
</feature>
<evidence type="ECO:0000256" key="1">
    <source>
        <dbReference type="ARBA" id="ARBA00002777"/>
    </source>
</evidence>
<dbReference type="InterPro" id="IPR006276">
    <property type="entry name" value="Cobalamin-indep_Met_synthase"/>
</dbReference>
<feature type="domain" description="Cobalamin-independent methionine synthase MetE N-terminal" evidence="12">
    <location>
        <begin position="3"/>
        <end position="312"/>
    </location>
</feature>
<evidence type="ECO:0000313" key="13">
    <source>
        <dbReference type="EMBL" id="BDQ38738.1"/>
    </source>
</evidence>
<evidence type="ECO:0000256" key="4">
    <source>
        <dbReference type="ARBA" id="ARBA00022603"/>
    </source>
</evidence>
<dbReference type="GO" id="GO:0032259">
    <property type="term" value="P:methylation"/>
    <property type="evidence" value="ECO:0007669"/>
    <property type="project" value="UniProtKB-KW"/>
</dbReference>
<feature type="binding site" evidence="10">
    <location>
        <position position="485"/>
    </location>
    <ligand>
        <name>L-methionine</name>
        <dbReference type="ChEBI" id="CHEBI:57844"/>
    </ligand>
</feature>
<feature type="binding site" evidence="10">
    <location>
        <position position="600"/>
    </location>
    <ligand>
        <name>L-homocysteine</name>
        <dbReference type="ChEBI" id="CHEBI:58199"/>
    </ligand>
</feature>
<evidence type="ECO:0000259" key="12">
    <source>
        <dbReference type="Pfam" id="PF08267"/>
    </source>
</evidence>
<dbReference type="EMBL" id="AP026709">
    <property type="protein sequence ID" value="BDQ38738.1"/>
    <property type="molecule type" value="Genomic_DNA"/>
</dbReference>
<dbReference type="InterPro" id="IPR013215">
    <property type="entry name" value="Cbl-indep_Met_Synth_N"/>
</dbReference>
<feature type="binding site" evidence="10">
    <location>
        <position position="727"/>
    </location>
    <ligand>
        <name>Zn(2+)</name>
        <dbReference type="ChEBI" id="CHEBI:29105"/>
        <note>catalytic</note>
    </ligand>
</feature>
<evidence type="ECO:0000313" key="14">
    <source>
        <dbReference type="Proteomes" id="UP001317742"/>
    </source>
</evidence>
<comment type="catalytic activity">
    <reaction evidence="10">
        <text>5-methyltetrahydropteroyltri-L-glutamate + L-homocysteine = tetrahydropteroyltri-L-glutamate + L-methionine</text>
        <dbReference type="Rhea" id="RHEA:21196"/>
        <dbReference type="ChEBI" id="CHEBI:57844"/>
        <dbReference type="ChEBI" id="CHEBI:58140"/>
        <dbReference type="ChEBI" id="CHEBI:58199"/>
        <dbReference type="ChEBI" id="CHEBI:58207"/>
        <dbReference type="EC" id="2.1.1.14"/>
    </reaction>
</comment>
<organism evidence="13 14">
    <name type="scientific">Pseudodesulfovibrio nedwellii</name>
    <dbReference type="NCBI Taxonomy" id="2973072"/>
    <lineage>
        <taxon>Bacteria</taxon>
        <taxon>Pseudomonadati</taxon>
        <taxon>Thermodesulfobacteriota</taxon>
        <taxon>Desulfovibrionia</taxon>
        <taxon>Desulfovibrionales</taxon>
        <taxon>Desulfovibrionaceae</taxon>
    </lineage>
</organism>
<comment type="function">
    <text evidence="1 10">Catalyzes the transfer of a methyl group from 5-methyltetrahydrofolate to homocysteine resulting in methionine formation.</text>
</comment>
<sequence length="758" mass="85715">MNAHVLGFPRMGKNRELKWALEKFWRGETTETALVSTAGELKQRHWNLQATAGMDLLPVGDFSLYDHILDTIAMLGAVPQRFQHDGNTVDCKTYFHMARGNSEKSIPAMEMTKWFDSNYHYIVPELSPNTPFKKDNSRLLADIKAVKRLGYSPKPVLVGPLTFLLLAKETDGCNRWDHLEHMTDVYCEIITEIAAHCSWIQIDEPILCTDLPAEAKTAFQSVYSKLRTVTNSTRLLLTTYFGDLGDNLDLALSLPVDGIHIDLIRGPNQLDEVLSKLPAHFTLSLGLVDGRNIWKTDLEAAARQVNIVRQKVKATHIMVGSSCSLLHSPVDISAEKKLDPTLKQWMAFAIQKCEEVAALKHAATTTETPSLFNENKTALLTRAAHPDVIDHQTRERVQAITPEMFNRNSPFTERIVIQRDRLKLPLFPTTTIGSYPQTAEIRKARLEYKKGTLSESQYIKTMQGHIREVVNHQEELELDVLVHGEPERNDMVEYFGQQLKGFCFTSNGWVQSYGSRCVKPPIIYGDISRPEKMTVDWAVYAQSLTKKPMKGMLTGPVTILCWSFVRNDITRSEVCRQIALTIRDEAVDLETAGIDVIQIDEAALREGMPIRKDQQDEYLQWAVDCFKLASSGVKDSTQLHSHMCYSEFNVIMKSIAEMDADVISIEASRSGMELLDAFNAYQYPAEIGPGVYDIHSPRVPGANEIYWLLQKALKVIPAERLWVNPDCGLKTRAWPETLASLRNMVTATLRLRNEHTQQ</sequence>
<evidence type="ECO:0000256" key="5">
    <source>
        <dbReference type="ARBA" id="ARBA00022605"/>
    </source>
</evidence>
<dbReference type="GO" id="GO:0008168">
    <property type="term" value="F:methyltransferase activity"/>
    <property type="evidence" value="ECO:0007669"/>
    <property type="project" value="UniProtKB-KW"/>
</dbReference>
<dbReference type="Proteomes" id="UP001317742">
    <property type="component" value="Chromosome"/>
</dbReference>
<feature type="binding site" evidence="10">
    <location>
        <begin position="432"/>
        <end position="434"/>
    </location>
    <ligand>
        <name>L-homocysteine</name>
        <dbReference type="ChEBI" id="CHEBI:58199"/>
    </ligand>
</feature>
<dbReference type="Pfam" id="PF01717">
    <property type="entry name" value="Meth_synt_2"/>
    <property type="match status" value="1"/>
</dbReference>
<dbReference type="CDD" id="cd03312">
    <property type="entry name" value="CIMS_N_terminal_like"/>
    <property type="match status" value="1"/>
</dbReference>
<dbReference type="RefSeq" id="WP_281761231.1">
    <property type="nucleotide sequence ID" value="NZ_AP026709.1"/>
</dbReference>
<keyword evidence="6 10" id="KW-0808">Transferase</keyword>
<keyword evidence="5 10" id="KW-0028">Amino-acid biosynthesis</keyword>
<evidence type="ECO:0000256" key="9">
    <source>
        <dbReference type="ARBA" id="ARBA00023167"/>
    </source>
</evidence>
<feature type="binding site" evidence="10">
    <location>
        <position position="600"/>
    </location>
    <ligand>
        <name>L-methionine</name>
        <dbReference type="ChEBI" id="CHEBI:57844"/>
    </ligand>
</feature>
<keyword evidence="7 10" id="KW-0479">Metal-binding</keyword>
<dbReference type="InterPro" id="IPR002629">
    <property type="entry name" value="Met_Synth_C/arc"/>
</dbReference>
<name>A0ABM8B4G9_9BACT</name>
<feature type="active site" description="Proton donor" evidence="10">
    <location>
        <position position="695"/>
    </location>
</feature>
<feature type="binding site" evidence="10">
    <location>
        <position position="485"/>
    </location>
    <ligand>
        <name>L-homocysteine</name>
        <dbReference type="ChEBI" id="CHEBI:58199"/>
    </ligand>
</feature>
<proteinExistence type="inferred from homology"/>
<accession>A0ABM8B4G9</accession>
<comment type="similarity">
    <text evidence="3 10">Belongs to the vitamin-B12 independent methionine synthase family.</text>
</comment>